<name>A0AAY4DH58_9TELE</name>
<proteinExistence type="predicted"/>
<dbReference type="GO" id="GO:0007015">
    <property type="term" value="P:actin filament organization"/>
    <property type="evidence" value="ECO:0007669"/>
    <property type="project" value="InterPro"/>
</dbReference>
<reference evidence="1" key="3">
    <citation type="submission" date="2025-09" db="UniProtKB">
        <authorList>
            <consortium name="Ensembl"/>
        </authorList>
    </citation>
    <scope>IDENTIFICATION</scope>
</reference>
<dbReference type="GO" id="GO:0051015">
    <property type="term" value="F:actin filament binding"/>
    <property type="evidence" value="ECO:0007669"/>
    <property type="project" value="TreeGrafter"/>
</dbReference>
<dbReference type="GO" id="GO:0015629">
    <property type="term" value="C:actin cytoskeleton"/>
    <property type="evidence" value="ECO:0007669"/>
    <property type="project" value="InterPro"/>
</dbReference>
<dbReference type="GO" id="GO:0030027">
    <property type="term" value="C:lamellipodium"/>
    <property type="evidence" value="ECO:0007669"/>
    <property type="project" value="TreeGrafter"/>
</dbReference>
<dbReference type="Proteomes" id="UP000694580">
    <property type="component" value="Chromosome 7"/>
</dbReference>
<dbReference type="PANTHER" id="PTHR15435">
    <property type="entry name" value="KICSTOR COMPLEX PROTEIN KAPTIN"/>
    <property type="match status" value="1"/>
</dbReference>
<protein>
    <recommendedName>
        <fullName evidence="3">Kaptin (actin binding protein)</fullName>
    </recommendedName>
</protein>
<dbReference type="GO" id="GO:0034198">
    <property type="term" value="P:cellular response to amino acid starvation"/>
    <property type="evidence" value="ECO:0007669"/>
    <property type="project" value="TreeGrafter"/>
</dbReference>
<dbReference type="PANTHER" id="PTHR15435:SF2">
    <property type="entry name" value="KICSTOR COMPLEX PROTEIN KAPTIN"/>
    <property type="match status" value="1"/>
</dbReference>
<evidence type="ECO:0000313" key="1">
    <source>
        <dbReference type="Ensembl" id="ENSDCDP00010044855.1"/>
    </source>
</evidence>
<dbReference type="GO" id="GO:1904262">
    <property type="term" value="P:negative regulation of TORC1 signaling"/>
    <property type="evidence" value="ECO:0007669"/>
    <property type="project" value="TreeGrafter"/>
</dbReference>
<dbReference type="AlphaFoldDB" id="A0AAY4DH58"/>
<dbReference type="InterPro" id="IPR029982">
    <property type="entry name" value="Kptn"/>
</dbReference>
<accession>A0AAY4DH58</accession>
<evidence type="ECO:0008006" key="3">
    <source>
        <dbReference type="Google" id="ProtNLM"/>
    </source>
</evidence>
<sequence>IIYSSSLLRKEFGNMRPDSEDRCPFVEDSFSRFLSQSNIYGLCQAGEQGLLAATLKGKVACFRYQDYQQRIRPVAKEVQFTYIPVDAEIVSIDAFTKSHPNRGLVVGITFIKDSGDKATPFLNIYCDYEPGSEFNMESIAQSCLNLELQFTPFQLYHTEVQCEDGGSETVFLLSGHDQRIHLYKENASLHQFEEQPVEHLFPELLDLPSNVLWMDVLCIPGGQRLSAYGCQNGCVGLALVKQAGPEILQRWQIEQDCPVSSVLLFPLLSHHGPPHTLTQQDVETCGMSRPMCVADSNLYDAVVCALIIDCDFDGEKEILLGTYGQELLCYKFCPPIGGAAGHFQMVWRRSFKSPLLSIIYLDLTGDGLKELAVLTLKGLHVLQHSLSNTTDLVLQRLATRVSKIQPLTCQDAEEKLL</sequence>
<evidence type="ECO:0000313" key="2">
    <source>
        <dbReference type="Proteomes" id="UP000694580"/>
    </source>
</evidence>
<reference evidence="1" key="2">
    <citation type="submission" date="2025-08" db="UniProtKB">
        <authorList>
            <consortium name="Ensembl"/>
        </authorList>
    </citation>
    <scope>IDENTIFICATION</scope>
</reference>
<dbReference type="Ensembl" id="ENSDCDT00010054968.1">
    <property type="protein sequence ID" value="ENSDCDP00010044855.1"/>
    <property type="gene ID" value="ENSDCDG00010027668.1"/>
</dbReference>
<reference evidence="1 2" key="1">
    <citation type="submission" date="2020-06" db="EMBL/GenBank/DDBJ databases">
        <authorList>
            <consortium name="Wellcome Sanger Institute Data Sharing"/>
        </authorList>
    </citation>
    <scope>NUCLEOTIDE SEQUENCE [LARGE SCALE GENOMIC DNA]</scope>
</reference>
<dbReference type="GO" id="GO:0140007">
    <property type="term" value="C:KICSTOR complex"/>
    <property type="evidence" value="ECO:0007669"/>
    <property type="project" value="TreeGrafter"/>
</dbReference>
<dbReference type="GeneTree" id="ENSGT00390000002548"/>
<organism evidence="1 2">
    <name type="scientific">Denticeps clupeoides</name>
    <name type="common">denticle herring</name>
    <dbReference type="NCBI Taxonomy" id="299321"/>
    <lineage>
        <taxon>Eukaryota</taxon>
        <taxon>Metazoa</taxon>
        <taxon>Chordata</taxon>
        <taxon>Craniata</taxon>
        <taxon>Vertebrata</taxon>
        <taxon>Euteleostomi</taxon>
        <taxon>Actinopterygii</taxon>
        <taxon>Neopterygii</taxon>
        <taxon>Teleostei</taxon>
        <taxon>Clupei</taxon>
        <taxon>Clupeiformes</taxon>
        <taxon>Denticipitoidei</taxon>
        <taxon>Denticipitidae</taxon>
        <taxon>Denticeps</taxon>
    </lineage>
</organism>
<keyword evidence="2" id="KW-1185">Reference proteome</keyword>
<gene>
    <name evidence="1" type="primary">KPTN</name>
</gene>